<dbReference type="GO" id="GO:0005829">
    <property type="term" value="C:cytosol"/>
    <property type="evidence" value="ECO:0007669"/>
    <property type="project" value="TreeGrafter"/>
</dbReference>
<proteinExistence type="inferred from homology"/>
<dbReference type="PROSITE" id="PS00973">
    <property type="entry name" value="USP_2"/>
    <property type="match status" value="1"/>
</dbReference>
<name>A0AAD9Z4T4_9LECA</name>
<dbReference type="InterPro" id="IPR001394">
    <property type="entry name" value="Peptidase_C19_UCH"/>
</dbReference>
<keyword evidence="8" id="KW-0788">Thiol protease</keyword>
<dbReference type="SUPFAM" id="SSF49599">
    <property type="entry name" value="TRAF domain-like"/>
    <property type="match status" value="1"/>
</dbReference>
<dbReference type="Proteomes" id="UP001276659">
    <property type="component" value="Unassembled WGS sequence"/>
</dbReference>
<dbReference type="InterPro" id="IPR008974">
    <property type="entry name" value="TRAF-like"/>
</dbReference>
<comment type="caution">
    <text evidence="13">The sequence shown here is derived from an EMBL/GenBank/DDBJ whole genome shotgun (WGS) entry which is preliminary data.</text>
</comment>
<comment type="similarity">
    <text evidence="3">Belongs to the peptidase C19 family.</text>
</comment>
<dbReference type="GO" id="GO:0005634">
    <property type="term" value="C:nucleus"/>
    <property type="evidence" value="ECO:0007669"/>
    <property type="project" value="UniProtKB-SubCell"/>
</dbReference>
<dbReference type="Pfam" id="PF12436">
    <property type="entry name" value="USP7_ICP0_bdg"/>
    <property type="match status" value="1"/>
</dbReference>
<comment type="subcellular location">
    <subcellularLocation>
        <location evidence="2">Nucleus</location>
    </subcellularLocation>
</comment>
<dbReference type="GO" id="GO:0031647">
    <property type="term" value="P:regulation of protein stability"/>
    <property type="evidence" value="ECO:0007669"/>
    <property type="project" value="TreeGrafter"/>
</dbReference>
<dbReference type="FunFam" id="3.90.70.10:FF:000005">
    <property type="entry name" value="Ubiquitin carboxyl-terminal hydrolase 7"/>
    <property type="match status" value="1"/>
</dbReference>
<evidence type="ECO:0000256" key="5">
    <source>
        <dbReference type="ARBA" id="ARBA00022670"/>
    </source>
</evidence>
<evidence type="ECO:0000256" key="7">
    <source>
        <dbReference type="ARBA" id="ARBA00022801"/>
    </source>
</evidence>
<reference evidence="13" key="1">
    <citation type="submission" date="2022-11" db="EMBL/GenBank/DDBJ databases">
        <title>Chromosomal genome sequence assembly and mating type (MAT) locus characterization of the leprose asexual lichenized fungus Lepraria neglecta (Nyl.) Erichsen.</title>
        <authorList>
            <person name="Allen J.L."/>
            <person name="Pfeffer B."/>
        </authorList>
    </citation>
    <scope>NUCLEOTIDE SEQUENCE</scope>
    <source>
        <strain evidence="13">Allen 5258</strain>
    </source>
</reference>
<evidence type="ECO:0000256" key="3">
    <source>
        <dbReference type="ARBA" id="ARBA00009085"/>
    </source>
</evidence>
<evidence type="ECO:0000313" key="13">
    <source>
        <dbReference type="EMBL" id="KAK3171436.1"/>
    </source>
</evidence>
<keyword evidence="5" id="KW-0645">Protease</keyword>
<dbReference type="PROSITE" id="PS50235">
    <property type="entry name" value="USP_3"/>
    <property type="match status" value="1"/>
</dbReference>
<evidence type="ECO:0000256" key="6">
    <source>
        <dbReference type="ARBA" id="ARBA00022786"/>
    </source>
</evidence>
<dbReference type="PANTHER" id="PTHR24006">
    <property type="entry name" value="UBIQUITIN CARBOXYL-TERMINAL HYDROLASE"/>
    <property type="match status" value="1"/>
</dbReference>
<dbReference type="InterPro" id="IPR002083">
    <property type="entry name" value="MATH/TRAF_dom"/>
</dbReference>
<accession>A0AAD9Z4T4</accession>
<dbReference type="InterPro" id="IPR038765">
    <property type="entry name" value="Papain-like_cys_pep_sf"/>
</dbReference>
<dbReference type="InterPro" id="IPR018200">
    <property type="entry name" value="USP_CS"/>
</dbReference>
<evidence type="ECO:0000259" key="12">
    <source>
        <dbReference type="PROSITE" id="PS50235"/>
    </source>
</evidence>
<dbReference type="Gene3D" id="2.60.210.10">
    <property type="entry name" value="Apoptosis, Tumor Necrosis Factor Receptor Associated Protein 2, Chain A"/>
    <property type="match status" value="1"/>
</dbReference>
<dbReference type="InterPro" id="IPR050164">
    <property type="entry name" value="Peptidase_C19"/>
</dbReference>
<dbReference type="FunFam" id="2.60.210.10:FF:000011">
    <property type="entry name" value="Ubiquitin carboxyl-terminal hydrolase 7"/>
    <property type="match status" value="1"/>
</dbReference>
<dbReference type="SMART" id="SM00061">
    <property type="entry name" value="MATH"/>
    <property type="match status" value="1"/>
</dbReference>
<organism evidence="13 14">
    <name type="scientific">Lepraria neglecta</name>
    <dbReference type="NCBI Taxonomy" id="209136"/>
    <lineage>
        <taxon>Eukaryota</taxon>
        <taxon>Fungi</taxon>
        <taxon>Dikarya</taxon>
        <taxon>Ascomycota</taxon>
        <taxon>Pezizomycotina</taxon>
        <taxon>Lecanoromycetes</taxon>
        <taxon>OSLEUM clade</taxon>
        <taxon>Lecanoromycetidae</taxon>
        <taxon>Lecanorales</taxon>
        <taxon>Lecanorineae</taxon>
        <taxon>Stereocaulaceae</taxon>
        <taxon>Lepraria</taxon>
    </lineage>
</organism>
<evidence type="ECO:0000256" key="1">
    <source>
        <dbReference type="ARBA" id="ARBA00000707"/>
    </source>
</evidence>
<keyword evidence="14" id="KW-1185">Reference proteome</keyword>
<evidence type="ECO:0000313" key="14">
    <source>
        <dbReference type="Proteomes" id="UP001276659"/>
    </source>
</evidence>
<dbReference type="Gene3D" id="3.90.70.10">
    <property type="entry name" value="Cysteine proteinases"/>
    <property type="match status" value="1"/>
</dbReference>
<dbReference type="GO" id="GO:0004843">
    <property type="term" value="F:cysteine-type deubiquitinase activity"/>
    <property type="evidence" value="ECO:0007669"/>
    <property type="project" value="UniProtKB-EC"/>
</dbReference>
<evidence type="ECO:0000256" key="2">
    <source>
        <dbReference type="ARBA" id="ARBA00004123"/>
    </source>
</evidence>
<dbReference type="InterPro" id="IPR029346">
    <property type="entry name" value="USP_C"/>
</dbReference>
<dbReference type="GO" id="GO:0004175">
    <property type="term" value="F:endopeptidase activity"/>
    <property type="evidence" value="ECO:0007669"/>
    <property type="project" value="UniProtKB-ARBA"/>
</dbReference>
<dbReference type="GO" id="GO:0140492">
    <property type="term" value="F:metal-dependent deubiquitinase activity"/>
    <property type="evidence" value="ECO:0007669"/>
    <property type="project" value="UniProtKB-ARBA"/>
</dbReference>
<dbReference type="PROSITE" id="PS00972">
    <property type="entry name" value="USP_1"/>
    <property type="match status" value="1"/>
</dbReference>
<dbReference type="EMBL" id="JASNWA010000008">
    <property type="protein sequence ID" value="KAK3171436.1"/>
    <property type="molecule type" value="Genomic_DNA"/>
</dbReference>
<feature type="domain" description="MATH" evidence="11">
    <location>
        <begin position="94"/>
        <end position="226"/>
    </location>
</feature>
<feature type="domain" description="USP" evidence="12">
    <location>
        <begin position="252"/>
        <end position="575"/>
    </location>
</feature>
<dbReference type="Gene3D" id="3.10.20.90">
    <property type="entry name" value="Phosphatidylinositol 3-kinase Catalytic Subunit, Chain A, domain 1"/>
    <property type="match status" value="2"/>
</dbReference>
<dbReference type="GO" id="GO:0006508">
    <property type="term" value="P:proteolysis"/>
    <property type="evidence" value="ECO:0007669"/>
    <property type="project" value="UniProtKB-KW"/>
</dbReference>
<evidence type="ECO:0000256" key="10">
    <source>
        <dbReference type="SAM" id="MobiDB-lite"/>
    </source>
</evidence>
<feature type="region of interest" description="Disordered" evidence="10">
    <location>
        <begin position="1"/>
        <end position="30"/>
    </location>
</feature>
<dbReference type="InterPro" id="IPR028889">
    <property type="entry name" value="USP"/>
</dbReference>
<dbReference type="Pfam" id="PF00443">
    <property type="entry name" value="UCH"/>
    <property type="match status" value="1"/>
</dbReference>
<keyword evidence="7" id="KW-0378">Hydrolase</keyword>
<evidence type="ECO:0000256" key="8">
    <source>
        <dbReference type="ARBA" id="ARBA00022807"/>
    </source>
</evidence>
<dbReference type="PANTHER" id="PTHR24006:SF644">
    <property type="entry name" value="UBIQUITIN CARBOXYL-TERMINAL HYDROLASE 7"/>
    <property type="match status" value="1"/>
</dbReference>
<protein>
    <recommendedName>
        <fullName evidence="4">ubiquitinyl hydrolase 1</fullName>
        <ecNumber evidence="4">3.4.19.12</ecNumber>
    </recommendedName>
</protein>
<keyword evidence="6" id="KW-0833">Ubl conjugation pathway</keyword>
<dbReference type="SUPFAM" id="SSF54001">
    <property type="entry name" value="Cysteine proteinases"/>
    <property type="match status" value="1"/>
</dbReference>
<gene>
    <name evidence="13" type="ORF">OEA41_003520</name>
</gene>
<evidence type="ECO:0000259" key="11">
    <source>
        <dbReference type="PROSITE" id="PS50144"/>
    </source>
</evidence>
<evidence type="ECO:0000256" key="9">
    <source>
        <dbReference type="ARBA" id="ARBA00023242"/>
    </source>
</evidence>
<sequence>MDPVSTNLDNAAMDSEDGGDPVADLETQLGHLQIGGGGDMLIDDYDPVDEKQDVAIITPDESPEEREPELLADDYDAMRTRFLTPIPDLETQSEATHNWSIDDWRSLPRKARGPIFECGGHPWRILLFPYGNNVDFASFYLEQGYEEGGAKPVEGWYACAQFTLVLWNKQDPSIYTLHTATHRFNAEESDWGFTRFAEIRKLFAAQWEDKGRPMVENDAVNVTAYVRIYKDPTGVLWHNFMNYNSKKETGMVGLKNQGATCYLNSLLQSLYFTNAFRKAVYQIPTENESDRKTANSAWALQRLFYSLQSNDDAVSTQELTGSFGWETKHIFEQQDVQELSRILMERMEERMKGTDAENALAKMFVGKMKTYISCINVDYESSRIEDFWDIQLNVSGNKNLDDSFKDYVQVETMDGENKYFAEGYGLQDAKKGVIFESFPQVLHLQLKRFEYDINRDAMMKVNDRYEFPEIFDAAPYLSDSADKSESYIYQLHGVLVHSGDSNAGHYYAFLKPTADGQFYKFDDDRVTRATMKEALEENFGGDYANMNGAGVRNPYTRIVSTKRSMSAYMLVYIRQSRVQSILQNVAEEDTPTHLAKQLKEEKAAAERKRKEREEQHLYLSVGVVTEENFKAYQGFDLTTWDSEAGIESAPKVYRVLRSSTLAEFTTKLAESQQMSPEQLRLWVMVNRQNKTTRPDQPIPELELTLEEAYTKYGSRDKTLRLWVENASQFEDGKPVWPDTQLQNGANQPLLVFLKYFDAESQSLKGVGHIYIKKHSKVAEMVPMILELMGWSHGASTLTNGLTNGNVSPPTVALYEEIKHSMIEPMKPKSTLAQSEIQDGDIVCFQKALSEKDISAISQAGGYTDAREFYDYLLNRKTVNFSPRFVSGDADEGVFKMDLSRKMSYEQFSAKVGEHLKVDPTHIRFSTVNATTGKVRTAVKRNANQNLYQILTPQFGTYSNNNQRDDALYYEILDMSLSEYDTKKNLKVTWVTEGVSKEETFDILVPKAGFIRDLLIGLQKKANIDDETIQNVRIYEAHGGKVYKELGEDYPVTNMNDFITLYAETIPEEEQNAEEGDTAMHCFHFDKEATKSHGVPFKFLVKPGELFKDTKVRLSKRIGIKGKQFDKIKFAIVQRGPYAKPTYVNDDDVLSEIASSADDLLGIDHVNRSKALAAKGDSIFIR</sequence>
<comment type="catalytic activity">
    <reaction evidence="1">
        <text>Thiol-dependent hydrolysis of ester, thioester, amide, peptide and isopeptide bonds formed by the C-terminal Gly of ubiquitin (a 76-residue protein attached to proteins as an intracellular targeting signal).</text>
        <dbReference type="EC" id="3.4.19.12"/>
    </reaction>
</comment>
<dbReference type="CDD" id="cd02659">
    <property type="entry name" value="peptidase_C19C"/>
    <property type="match status" value="1"/>
</dbReference>
<dbReference type="GO" id="GO:0016579">
    <property type="term" value="P:protein deubiquitination"/>
    <property type="evidence" value="ECO:0007669"/>
    <property type="project" value="InterPro"/>
</dbReference>
<dbReference type="EC" id="3.4.19.12" evidence="4"/>
<keyword evidence="9" id="KW-0539">Nucleus</keyword>
<dbReference type="PROSITE" id="PS50144">
    <property type="entry name" value="MATH"/>
    <property type="match status" value="1"/>
</dbReference>
<dbReference type="InterPro" id="IPR024729">
    <property type="entry name" value="USP7_ICP0-binding_dom"/>
</dbReference>
<dbReference type="AlphaFoldDB" id="A0AAD9Z4T4"/>
<dbReference type="Pfam" id="PF22486">
    <property type="entry name" value="MATH_2"/>
    <property type="match status" value="1"/>
</dbReference>
<dbReference type="Pfam" id="PF14533">
    <property type="entry name" value="USP7_C2"/>
    <property type="match status" value="1"/>
</dbReference>
<evidence type="ECO:0000256" key="4">
    <source>
        <dbReference type="ARBA" id="ARBA00012759"/>
    </source>
</evidence>